<evidence type="ECO:0000313" key="14">
    <source>
        <dbReference type="EMBL" id="PVY94185.1"/>
    </source>
</evidence>
<name>A0A2U1E2R4_9FIRM</name>
<keyword evidence="6 10" id="KW-0547">Nucleotide-binding</keyword>
<keyword evidence="7 10" id="KW-0067">ATP-binding</keyword>
<evidence type="ECO:0000256" key="12">
    <source>
        <dbReference type="RuleBase" id="RU003784"/>
    </source>
</evidence>
<comment type="subunit">
    <text evidence="10">Monomer.</text>
</comment>
<evidence type="ECO:0000256" key="6">
    <source>
        <dbReference type="ARBA" id="ARBA00022741"/>
    </source>
</evidence>
<protein>
    <recommendedName>
        <fullName evidence="10">tRNA dimethylallyltransferase</fullName>
        <ecNumber evidence="10">2.5.1.75</ecNumber>
    </recommendedName>
    <alternativeName>
        <fullName evidence="10">Dimethylallyl diphosphate:tRNA dimethylallyltransferase</fullName>
        <shortName evidence="10">DMAPP:tRNA dimethylallyltransferase</shortName>
        <shortName evidence="10">DMATase</shortName>
    </alternativeName>
    <alternativeName>
        <fullName evidence="10">Isopentenyl-diphosphate:tRNA isopentenyltransferase</fullName>
        <shortName evidence="10">IPP transferase</shortName>
        <shortName evidence="10">IPPT</shortName>
        <shortName evidence="10">IPTase</shortName>
    </alternativeName>
</protein>
<dbReference type="GO" id="GO:0005524">
    <property type="term" value="F:ATP binding"/>
    <property type="evidence" value="ECO:0007669"/>
    <property type="project" value="UniProtKB-UniRule"/>
</dbReference>
<dbReference type="Pfam" id="PF01715">
    <property type="entry name" value="IPPT"/>
    <property type="match status" value="1"/>
</dbReference>
<dbReference type="Proteomes" id="UP000245793">
    <property type="component" value="Unassembled WGS sequence"/>
</dbReference>
<keyword evidence="4 10" id="KW-0808">Transferase</keyword>
<evidence type="ECO:0000256" key="4">
    <source>
        <dbReference type="ARBA" id="ARBA00022679"/>
    </source>
</evidence>
<keyword evidence="15" id="KW-1185">Reference proteome</keyword>
<evidence type="ECO:0000256" key="10">
    <source>
        <dbReference type="HAMAP-Rule" id="MF_00185"/>
    </source>
</evidence>
<dbReference type="GO" id="GO:0052381">
    <property type="term" value="F:tRNA dimethylallyltransferase activity"/>
    <property type="evidence" value="ECO:0007669"/>
    <property type="project" value="UniProtKB-UniRule"/>
</dbReference>
<proteinExistence type="inferred from homology"/>
<feature type="site" description="Interaction with substrate tRNA" evidence="10">
    <location>
        <position position="102"/>
    </location>
</feature>
<comment type="similarity">
    <text evidence="3 10 13">Belongs to the IPP transferase family.</text>
</comment>
<dbReference type="Gene3D" id="3.40.50.300">
    <property type="entry name" value="P-loop containing nucleotide triphosphate hydrolases"/>
    <property type="match status" value="1"/>
</dbReference>
<sequence>MNKPHIIIIAGPTAVGKTKTSIELAKALNTEIISADSIQIYRGCDIGSAKVTTEEMQGIKHHLIDIKEPYENYSVKEYREDAFNIINELHAKNKIPIVCGGTGFYINSLIYDMNLDDNSQDDFVREKIYEMYEEKGIDHIRDALFYIDKKSFDRINVNDTKRNIRAIEYFICTGNKFSDTFNSIREINNNITFSYYALEMQRDLLYDRINKRVDIMLEEGLIDEVKNLMSNGITKENQSMQAIGYKEIIKYLEGEWDYDFAIDKLKQFSRNYAKRQLTWFRNDSNVKMIDVNEFNNVSEVVKFIESEEKNEGFL</sequence>
<dbReference type="PANTHER" id="PTHR11088">
    <property type="entry name" value="TRNA DIMETHYLALLYLTRANSFERASE"/>
    <property type="match status" value="1"/>
</dbReference>
<organism evidence="14 15">
    <name type="scientific">Ezakiella coagulans</name>
    <dbReference type="NCBI Taxonomy" id="46507"/>
    <lineage>
        <taxon>Bacteria</taxon>
        <taxon>Bacillati</taxon>
        <taxon>Bacillota</taxon>
        <taxon>Tissierellia</taxon>
        <taxon>Ezakiella</taxon>
    </lineage>
</organism>
<reference evidence="14 15" key="1">
    <citation type="submission" date="2018-04" db="EMBL/GenBank/DDBJ databases">
        <title>Genomic Encyclopedia of Type Strains, Phase IV (KMG-IV): sequencing the most valuable type-strain genomes for metagenomic binning, comparative biology and taxonomic classification.</title>
        <authorList>
            <person name="Goeker M."/>
        </authorList>
    </citation>
    <scope>NUCLEOTIDE SEQUENCE [LARGE SCALE GENOMIC DNA]</scope>
    <source>
        <strain evidence="14 15">DSM 20705</strain>
    </source>
</reference>
<evidence type="ECO:0000256" key="3">
    <source>
        <dbReference type="ARBA" id="ARBA00005842"/>
    </source>
</evidence>
<evidence type="ECO:0000256" key="9">
    <source>
        <dbReference type="ARBA" id="ARBA00049563"/>
    </source>
</evidence>
<comment type="function">
    <text evidence="2 10 12">Catalyzes the transfer of a dimethylallyl group onto the adenine at position 37 in tRNAs that read codons beginning with uridine, leading to the formation of N6-(dimethylallyl)adenosine (i(6)A).</text>
</comment>
<dbReference type="PANTHER" id="PTHR11088:SF60">
    <property type="entry name" value="TRNA DIMETHYLALLYLTRANSFERASE"/>
    <property type="match status" value="1"/>
</dbReference>
<gene>
    <name evidence="10" type="primary">miaA</name>
    <name evidence="14" type="ORF">C7381_10658</name>
</gene>
<comment type="cofactor">
    <cofactor evidence="1 10">
        <name>Mg(2+)</name>
        <dbReference type="ChEBI" id="CHEBI:18420"/>
    </cofactor>
</comment>
<comment type="caution">
    <text evidence="14">The sequence shown here is derived from an EMBL/GenBank/DDBJ whole genome shotgun (WGS) entry which is preliminary data.</text>
</comment>
<evidence type="ECO:0000256" key="11">
    <source>
        <dbReference type="RuleBase" id="RU003783"/>
    </source>
</evidence>
<dbReference type="EC" id="2.5.1.75" evidence="10"/>
<evidence type="ECO:0000256" key="5">
    <source>
        <dbReference type="ARBA" id="ARBA00022694"/>
    </source>
</evidence>
<comment type="caution">
    <text evidence="10">Lacks conserved residue(s) required for the propagation of feature annotation.</text>
</comment>
<keyword evidence="8 10" id="KW-0460">Magnesium</keyword>
<evidence type="ECO:0000256" key="13">
    <source>
        <dbReference type="RuleBase" id="RU003785"/>
    </source>
</evidence>
<dbReference type="AlphaFoldDB" id="A0A2U1E2R4"/>
<evidence type="ECO:0000256" key="1">
    <source>
        <dbReference type="ARBA" id="ARBA00001946"/>
    </source>
</evidence>
<dbReference type="InterPro" id="IPR027417">
    <property type="entry name" value="P-loop_NTPase"/>
</dbReference>
<dbReference type="HAMAP" id="MF_00185">
    <property type="entry name" value="IPP_trans"/>
    <property type="match status" value="1"/>
</dbReference>
<keyword evidence="5 10" id="KW-0819">tRNA processing</keyword>
<dbReference type="GO" id="GO:0006400">
    <property type="term" value="P:tRNA modification"/>
    <property type="evidence" value="ECO:0007669"/>
    <property type="project" value="TreeGrafter"/>
</dbReference>
<evidence type="ECO:0000256" key="8">
    <source>
        <dbReference type="ARBA" id="ARBA00022842"/>
    </source>
</evidence>
<feature type="region of interest" description="Interaction with substrate tRNA" evidence="10">
    <location>
        <begin position="36"/>
        <end position="39"/>
    </location>
</feature>
<evidence type="ECO:0000256" key="2">
    <source>
        <dbReference type="ARBA" id="ARBA00003213"/>
    </source>
</evidence>
<feature type="site" description="Interaction with substrate tRNA" evidence="10">
    <location>
        <position position="125"/>
    </location>
</feature>
<comment type="catalytic activity">
    <reaction evidence="9 10 11">
        <text>adenosine(37) in tRNA + dimethylallyl diphosphate = N(6)-dimethylallyladenosine(37) in tRNA + diphosphate</text>
        <dbReference type="Rhea" id="RHEA:26482"/>
        <dbReference type="Rhea" id="RHEA-COMP:10162"/>
        <dbReference type="Rhea" id="RHEA-COMP:10375"/>
        <dbReference type="ChEBI" id="CHEBI:33019"/>
        <dbReference type="ChEBI" id="CHEBI:57623"/>
        <dbReference type="ChEBI" id="CHEBI:74411"/>
        <dbReference type="ChEBI" id="CHEBI:74415"/>
        <dbReference type="EC" id="2.5.1.75"/>
    </reaction>
</comment>
<dbReference type="RefSeq" id="WP_116480251.1">
    <property type="nucleotide sequence ID" value="NZ_QEKV01000006.1"/>
</dbReference>
<feature type="binding site" evidence="10">
    <location>
        <begin position="13"/>
        <end position="18"/>
    </location>
    <ligand>
        <name>substrate</name>
    </ligand>
</feature>
<accession>A0A2U1E2R4</accession>
<dbReference type="Gene3D" id="1.10.20.140">
    <property type="match status" value="1"/>
</dbReference>
<evidence type="ECO:0000256" key="7">
    <source>
        <dbReference type="ARBA" id="ARBA00022840"/>
    </source>
</evidence>
<dbReference type="SUPFAM" id="SSF52540">
    <property type="entry name" value="P-loop containing nucleoside triphosphate hydrolases"/>
    <property type="match status" value="2"/>
</dbReference>
<feature type="binding site" evidence="10">
    <location>
        <begin position="11"/>
        <end position="18"/>
    </location>
    <ligand>
        <name>ATP</name>
        <dbReference type="ChEBI" id="CHEBI:30616"/>
    </ligand>
</feature>
<dbReference type="EMBL" id="QEKV01000006">
    <property type="protein sequence ID" value="PVY94185.1"/>
    <property type="molecule type" value="Genomic_DNA"/>
</dbReference>
<dbReference type="InterPro" id="IPR039657">
    <property type="entry name" value="Dimethylallyltransferase"/>
</dbReference>
<dbReference type="InterPro" id="IPR018022">
    <property type="entry name" value="IPT"/>
</dbReference>
<evidence type="ECO:0000313" key="15">
    <source>
        <dbReference type="Proteomes" id="UP000245793"/>
    </source>
</evidence>
<dbReference type="NCBIfam" id="TIGR00174">
    <property type="entry name" value="miaA"/>
    <property type="match status" value="1"/>
</dbReference>